<protein>
    <submittedName>
        <fullName evidence="1">Uncharacterized protein</fullName>
    </submittedName>
</protein>
<gene>
    <name evidence="1" type="ORF">SD77_2551</name>
</gene>
<evidence type="ECO:0000313" key="2">
    <source>
        <dbReference type="Proteomes" id="UP000031982"/>
    </source>
</evidence>
<accession>A0ABR5AZF7</accession>
<comment type="caution">
    <text evidence="1">The sequence shown here is derived from an EMBL/GenBank/DDBJ whole genome shotgun (WGS) entry which is preliminary data.</text>
</comment>
<proteinExistence type="predicted"/>
<reference evidence="1 2" key="1">
    <citation type="submission" date="2015-01" db="EMBL/GenBank/DDBJ databases">
        <title>Genome Assembly of Bacillus badius MTCC 1458.</title>
        <authorList>
            <person name="Verma A."/>
            <person name="Khatri I."/>
            <person name="Mual P."/>
            <person name="Subramanian S."/>
            <person name="Krishnamurthi S."/>
        </authorList>
    </citation>
    <scope>NUCLEOTIDE SEQUENCE [LARGE SCALE GENOMIC DNA]</scope>
    <source>
        <strain evidence="1 2">MTCC 1458</strain>
    </source>
</reference>
<organism evidence="1 2">
    <name type="scientific">Bacillus badius</name>
    <dbReference type="NCBI Taxonomy" id="1455"/>
    <lineage>
        <taxon>Bacteria</taxon>
        <taxon>Bacillati</taxon>
        <taxon>Bacillota</taxon>
        <taxon>Bacilli</taxon>
        <taxon>Bacillales</taxon>
        <taxon>Bacillaceae</taxon>
        <taxon>Pseudobacillus</taxon>
    </lineage>
</organism>
<keyword evidence="2" id="KW-1185">Reference proteome</keyword>
<dbReference type="Proteomes" id="UP000031982">
    <property type="component" value="Unassembled WGS sequence"/>
</dbReference>
<sequence>MIDVYRGNDEKLIRAIEEIKSYSKACEYDKVTVVDVKKSNLHSGGRFLWAGLQLVLSPQEPPLSSQSAEKNPSFFSACFNFRDVLNSSFIYVFVCMLLNN</sequence>
<name>A0ABR5AZF7_BACBA</name>
<evidence type="ECO:0000313" key="1">
    <source>
        <dbReference type="EMBL" id="KIL80097.1"/>
    </source>
</evidence>
<dbReference type="EMBL" id="JXLP01000002">
    <property type="protein sequence ID" value="KIL80097.1"/>
    <property type="molecule type" value="Genomic_DNA"/>
</dbReference>